<dbReference type="EMBL" id="AP003053">
    <property type="protein sequence ID" value="BAB55678.1"/>
    <property type="molecule type" value="Genomic_DNA"/>
</dbReference>
<gene>
    <name evidence="1" type="primary">P0047B08.1</name>
</gene>
<name>Q94JB0_ORYSJ</name>
<sequence>MFNDPLQTVKKLRQRGVTLMSLLTHEFKWSRVNNPAPIARAHPIDLAVQKSISENEYPDQLGHAHC</sequence>
<reference evidence="1" key="1">
    <citation type="submission" date="2000-12" db="EMBL/GenBank/DDBJ databases">
        <title>Oryza sativa nipponbare(GA3) genomic DNA, chromosome 1, PAC clone:P0047B08.</title>
        <authorList>
            <person name="Sasaki T."/>
            <person name="Matsumoto T."/>
            <person name="Yamamoto K."/>
        </authorList>
    </citation>
    <scope>NUCLEOTIDE SEQUENCE</scope>
</reference>
<dbReference type="AlphaFoldDB" id="Q94JB0"/>
<evidence type="ECO:0000313" key="1">
    <source>
        <dbReference type="EMBL" id="BAB55678.1"/>
    </source>
</evidence>
<organism evidence="1">
    <name type="scientific">Oryza sativa subsp. japonica</name>
    <name type="common">Rice</name>
    <dbReference type="NCBI Taxonomy" id="39947"/>
    <lineage>
        <taxon>Eukaryota</taxon>
        <taxon>Viridiplantae</taxon>
        <taxon>Streptophyta</taxon>
        <taxon>Embryophyta</taxon>
        <taxon>Tracheophyta</taxon>
        <taxon>Spermatophyta</taxon>
        <taxon>Magnoliopsida</taxon>
        <taxon>Liliopsida</taxon>
        <taxon>Poales</taxon>
        <taxon>Poaceae</taxon>
        <taxon>BOP clade</taxon>
        <taxon>Oryzoideae</taxon>
        <taxon>Oryzeae</taxon>
        <taxon>Oryzinae</taxon>
        <taxon>Oryza</taxon>
        <taxon>Oryza sativa</taxon>
    </lineage>
</organism>
<proteinExistence type="predicted"/>
<protein>
    <submittedName>
        <fullName evidence="1">p0047B08.1 protein</fullName>
    </submittedName>
</protein>
<accession>Q94JB0</accession>